<dbReference type="InParanoid" id="D8TE63"/>
<dbReference type="EMBL" id="GL377739">
    <property type="protein sequence ID" value="EFJ05048.1"/>
    <property type="molecule type" value="Genomic_DNA"/>
</dbReference>
<dbReference type="Proteomes" id="UP000001514">
    <property type="component" value="Mitochondrion MT"/>
</dbReference>
<gene>
    <name evidence="2" type="ORF">SELMODRAFT_137766</name>
</gene>
<feature type="compositionally biased region" description="Basic and acidic residues" evidence="1">
    <location>
        <begin position="139"/>
        <end position="151"/>
    </location>
</feature>
<dbReference type="Gene3D" id="1.25.40.10">
    <property type="entry name" value="Tetratricopeptide repeat domain"/>
    <property type="match status" value="1"/>
</dbReference>
<accession>D8TE63</accession>
<dbReference type="Gramene" id="EFJ05048">
    <property type="protein sequence ID" value="EFJ05048"/>
    <property type="gene ID" value="SELMODRAFT_137766"/>
</dbReference>
<sequence>TPGYRRNDNFIDKTLTIVADVSSRAIPTTGREKEASTYHRDVSGGEYAEALRNHYEAARLETDPHDRSHILHNIGPIHASSGEHARASDHHSQALARNPSPPQAPNNTAVIRHHVPSQSEDTYPARGEQAIRQGDLETPEARSDRAADHRTQAVLPAPNNYTEAQNRSKVTGRFGY</sequence>
<evidence type="ECO:0000256" key="1">
    <source>
        <dbReference type="SAM" id="MobiDB-lite"/>
    </source>
</evidence>
<dbReference type="SUPFAM" id="SSF48452">
    <property type="entry name" value="TPR-like"/>
    <property type="match status" value="1"/>
</dbReference>
<feature type="region of interest" description="Disordered" evidence="1">
    <location>
        <begin position="80"/>
        <end position="108"/>
    </location>
</feature>
<dbReference type="InterPro" id="IPR011990">
    <property type="entry name" value="TPR-like_helical_dom_sf"/>
</dbReference>
<feature type="compositionally biased region" description="Polar residues" evidence="1">
    <location>
        <begin position="159"/>
        <end position="169"/>
    </location>
</feature>
<keyword evidence="3" id="KW-1185">Reference proteome</keyword>
<feature type="non-terminal residue" evidence="2">
    <location>
        <position position="176"/>
    </location>
</feature>
<reference evidence="2 3" key="1">
    <citation type="journal article" date="2011" name="Science">
        <title>The Selaginella genome identifies genetic changes associated with the evolution of vascular plants.</title>
        <authorList>
            <person name="Banks J.A."/>
            <person name="Nishiyama T."/>
            <person name="Hasebe M."/>
            <person name="Bowman J.L."/>
            <person name="Gribskov M."/>
            <person name="dePamphilis C."/>
            <person name="Albert V.A."/>
            <person name="Aono N."/>
            <person name="Aoyama T."/>
            <person name="Ambrose B.A."/>
            <person name="Ashton N.W."/>
            <person name="Axtell M.J."/>
            <person name="Barker E."/>
            <person name="Barker M.S."/>
            <person name="Bennetzen J.L."/>
            <person name="Bonawitz N.D."/>
            <person name="Chapple C."/>
            <person name="Cheng C."/>
            <person name="Correa L.G."/>
            <person name="Dacre M."/>
            <person name="DeBarry J."/>
            <person name="Dreyer I."/>
            <person name="Elias M."/>
            <person name="Engstrom E.M."/>
            <person name="Estelle M."/>
            <person name="Feng L."/>
            <person name="Finet C."/>
            <person name="Floyd S.K."/>
            <person name="Frommer W.B."/>
            <person name="Fujita T."/>
            <person name="Gramzow L."/>
            <person name="Gutensohn M."/>
            <person name="Harholt J."/>
            <person name="Hattori M."/>
            <person name="Heyl A."/>
            <person name="Hirai T."/>
            <person name="Hiwatashi Y."/>
            <person name="Ishikawa M."/>
            <person name="Iwata M."/>
            <person name="Karol K.G."/>
            <person name="Koehler B."/>
            <person name="Kolukisaoglu U."/>
            <person name="Kubo M."/>
            <person name="Kurata T."/>
            <person name="Lalonde S."/>
            <person name="Li K."/>
            <person name="Li Y."/>
            <person name="Litt A."/>
            <person name="Lyons E."/>
            <person name="Manning G."/>
            <person name="Maruyama T."/>
            <person name="Michael T.P."/>
            <person name="Mikami K."/>
            <person name="Miyazaki S."/>
            <person name="Morinaga S."/>
            <person name="Murata T."/>
            <person name="Mueller-Roeber B."/>
            <person name="Nelson D.R."/>
            <person name="Obara M."/>
            <person name="Oguri Y."/>
            <person name="Olmstead R.G."/>
            <person name="Onodera N."/>
            <person name="Petersen B.L."/>
            <person name="Pils B."/>
            <person name="Prigge M."/>
            <person name="Rensing S.A."/>
            <person name="Riano-Pachon D.M."/>
            <person name="Roberts A.W."/>
            <person name="Sato Y."/>
            <person name="Scheller H.V."/>
            <person name="Schulz B."/>
            <person name="Schulz C."/>
            <person name="Shakirov E.V."/>
            <person name="Shibagaki N."/>
            <person name="Shinohara N."/>
            <person name="Shippen D.E."/>
            <person name="Soerensen I."/>
            <person name="Sotooka R."/>
            <person name="Sugimoto N."/>
            <person name="Sugita M."/>
            <person name="Sumikawa N."/>
            <person name="Tanurdzic M."/>
            <person name="Theissen G."/>
            <person name="Ulvskov P."/>
            <person name="Wakazuki S."/>
            <person name="Weng J.K."/>
            <person name="Willats W.W."/>
            <person name="Wipf D."/>
            <person name="Wolf P.G."/>
            <person name="Yang L."/>
            <person name="Zimmer A.D."/>
            <person name="Zhu Q."/>
            <person name="Mitros T."/>
            <person name="Hellsten U."/>
            <person name="Loque D."/>
            <person name="Otillar R."/>
            <person name="Salamov A."/>
            <person name="Schmutz J."/>
            <person name="Shapiro H."/>
            <person name="Lindquist E."/>
            <person name="Lucas S."/>
            <person name="Rokhsar D."/>
            <person name="Grigoriev I.V."/>
        </authorList>
    </citation>
    <scope>NUCLEOTIDE SEQUENCE [LARGE SCALE GENOMIC DNA]</scope>
</reference>
<dbReference type="HOGENOM" id="CLU_141248_0_0_1"/>
<evidence type="ECO:0000313" key="2">
    <source>
        <dbReference type="EMBL" id="EFJ05048.1"/>
    </source>
</evidence>
<dbReference type="FunCoup" id="D8TE63">
    <property type="interactions" value="38"/>
</dbReference>
<evidence type="ECO:0000313" key="3">
    <source>
        <dbReference type="Proteomes" id="UP000001514"/>
    </source>
</evidence>
<keyword evidence="2" id="KW-0496">Mitochondrion</keyword>
<evidence type="ECO:0008006" key="4">
    <source>
        <dbReference type="Google" id="ProtNLM"/>
    </source>
</evidence>
<dbReference type="STRING" id="88036.D8TE63"/>
<name>D8TE63_SELML</name>
<organism evidence="2 3">
    <name type="scientific">Selaginella moellendorffii</name>
    <name type="common">Spikemoss</name>
    <dbReference type="NCBI Taxonomy" id="88036"/>
    <lineage>
        <taxon>Eukaryota</taxon>
        <taxon>Viridiplantae</taxon>
        <taxon>Streptophyta</taxon>
        <taxon>Embryophyta</taxon>
        <taxon>Tracheophyta</taxon>
        <taxon>Lycopodiopsida</taxon>
        <taxon>Selaginellales</taxon>
        <taxon>Selaginellaceae</taxon>
        <taxon>Selaginella</taxon>
    </lineage>
</organism>
<proteinExistence type="predicted"/>
<geneLocation type="mitochondrion" evidence="2"/>
<dbReference type="eggNOG" id="KOG1124">
    <property type="taxonomic scope" value="Eukaryota"/>
</dbReference>
<dbReference type="OMA" id="VYYRDGM"/>
<feature type="compositionally biased region" description="Basic and acidic residues" evidence="1">
    <location>
        <begin position="81"/>
        <end position="92"/>
    </location>
</feature>
<protein>
    <recommendedName>
        <fullName evidence="4">Photosystem I assembly protein Ycf3</fullName>
    </recommendedName>
</protein>
<feature type="region of interest" description="Disordered" evidence="1">
    <location>
        <begin position="132"/>
        <end position="176"/>
    </location>
</feature>
<dbReference type="AlphaFoldDB" id="D8TE63"/>